<sequence length="446" mass="49674">MNDGAATERNYMEVSTRYANGFLNEYGQDLHKEEKTEYDFASELKNKMQEHSESKKETVDSRELYYRQVSYASADIKKAEDEPAQDVKMKNLGVGFLFVGGVGLGMSAGQIISDDSEDVIVRVKIAVGEGKCETVDVNLSEVDVRNASAVEMFAFCQYADSNGTGIDNKWGSWHALKQVLSASGNDLQYATLNDAVNEKRDWAAALASSGSVLKKEATGESISAADILRMLEENISKNANVKECVSVSEDEDKKQRYTITAFGPDGIISKEYCDGVEIGSWRIKYKNAGDYDKVMGFLNRFDNDINLAFAGSLKFWENFLNGDVKEEKLRVTHEAFFKNFGPNAPQSVKDAWIKAAQKVGVNNPGQKENGMMTHITQLDIQRFMQWNKGIYDTDVLGSTVESARSAVESALYALENPLSLSADISDEARAAKQKEREFYEEFLKLL</sequence>
<keyword evidence="2" id="KW-1185">Reference proteome</keyword>
<dbReference type="EMBL" id="JACOPD010000002">
    <property type="protein sequence ID" value="MBC5679958.1"/>
    <property type="molecule type" value="Genomic_DNA"/>
</dbReference>
<protein>
    <submittedName>
        <fullName evidence="1">Uncharacterized protein</fullName>
    </submittedName>
</protein>
<gene>
    <name evidence="1" type="ORF">H8S01_03145</name>
</gene>
<name>A0ABR7FXN6_9FIRM</name>
<evidence type="ECO:0000313" key="2">
    <source>
        <dbReference type="Proteomes" id="UP000628463"/>
    </source>
</evidence>
<proteinExistence type="predicted"/>
<evidence type="ECO:0000313" key="1">
    <source>
        <dbReference type="EMBL" id="MBC5679958.1"/>
    </source>
</evidence>
<dbReference type="Proteomes" id="UP000628463">
    <property type="component" value="Unassembled WGS sequence"/>
</dbReference>
<comment type="caution">
    <text evidence="1">The sequence shown here is derived from an EMBL/GenBank/DDBJ whole genome shotgun (WGS) entry which is preliminary data.</text>
</comment>
<accession>A0ABR7FXN6</accession>
<organism evidence="1 2">
    <name type="scientific">Lachnospira hominis</name>
    <name type="common">ex Liu et al. 2021</name>
    <dbReference type="NCBI Taxonomy" id="2763051"/>
    <lineage>
        <taxon>Bacteria</taxon>
        <taxon>Bacillati</taxon>
        <taxon>Bacillota</taxon>
        <taxon>Clostridia</taxon>
        <taxon>Lachnospirales</taxon>
        <taxon>Lachnospiraceae</taxon>
        <taxon>Lachnospira</taxon>
    </lineage>
</organism>
<dbReference type="RefSeq" id="WP_186836153.1">
    <property type="nucleotide sequence ID" value="NZ_JACOPD010000002.1"/>
</dbReference>
<reference evidence="1 2" key="1">
    <citation type="submission" date="2020-08" db="EMBL/GenBank/DDBJ databases">
        <title>Genome public.</title>
        <authorList>
            <person name="Liu C."/>
            <person name="Sun Q."/>
        </authorList>
    </citation>
    <scope>NUCLEOTIDE SEQUENCE [LARGE SCALE GENOMIC DNA]</scope>
    <source>
        <strain evidence="1 2">NSJ-43</strain>
    </source>
</reference>